<feature type="domain" description="V-ATPase proteolipid subunit C-like" evidence="16">
    <location>
        <begin position="85"/>
        <end position="147"/>
    </location>
</feature>
<accession>A0A8C5CPP4</accession>
<comment type="subcellular location">
    <subcellularLocation>
        <location evidence="1">Membrane</location>
        <topology evidence="1">Multi-pass membrane protein</topology>
    </subcellularLocation>
</comment>
<dbReference type="GO" id="GO:0033177">
    <property type="term" value="C:proton-transporting two-sector ATPase complex, proton-transporting domain"/>
    <property type="evidence" value="ECO:0007669"/>
    <property type="project" value="InterPro"/>
</dbReference>
<keyword evidence="5" id="KW-0138">CF(0)</keyword>
<dbReference type="InterPro" id="IPR002379">
    <property type="entry name" value="ATPase_proteolipid_c-like_dom"/>
</dbReference>
<dbReference type="CDD" id="cd18182">
    <property type="entry name" value="ATP-synt_Fo_c_ATP5G3"/>
    <property type="match status" value="1"/>
</dbReference>
<reference evidence="17" key="2">
    <citation type="submission" date="2025-09" db="UniProtKB">
        <authorList>
            <consortium name="Ensembl"/>
        </authorList>
    </citation>
    <scope>IDENTIFICATION</scope>
</reference>
<sequence length="151" mass="15836">MYACAKFVSTPALLRAGSRALCRPLSASVVSRPELKTELVFPLHNRCTQFISSMALLPGSPLSMAMRSFQTSAVSRDIDTAAKFIGAGAATVGVAGSGAGIGTVFGSLIIGYARNPSLKQQLFSYAILGFALSEAMGLFCLMVAFLILFAM</sequence>
<dbReference type="KEGG" id="gmh:115533315"/>
<evidence type="ECO:0000256" key="15">
    <source>
        <dbReference type="RuleBase" id="RU004221"/>
    </source>
</evidence>
<keyword evidence="18" id="KW-1185">Reference proteome</keyword>
<evidence type="ECO:0000256" key="11">
    <source>
        <dbReference type="ARBA" id="ARBA00023136"/>
    </source>
</evidence>
<organism evidence="17 18">
    <name type="scientific">Gadus morhua</name>
    <name type="common">Atlantic cod</name>
    <dbReference type="NCBI Taxonomy" id="8049"/>
    <lineage>
        <taxon>Eukaryota</taxon>
        <taxon>Metazoa</taxon>
        <taxon>Chordata</taxon>
        <taxon>Craniata</taxon>
        <taxon>Vertebrata</taxon>
        <taxon>Euteleostomi</taxon>
        <taxon>Actinopterygii</taxon>
        <taxon>Neopterygii</taxon>
        <taxon>Teleostei</taxon>
        <taxon>Neoteleostei</taxon>
        <taxon>Acanthomorphata</taxon>
        <taxon>Zeiogadaria</taxon>
        <taxon>Gadariae</taxon>
        <taxon>Gadiformes</taxon>
        <taxon>Gadoidei</taxon>
        <taxon>Gadidae</taxon>
        <taxon>Gadus</taxon>
    </lineage>
</organism>
<dbReference type="InterPro" id="IPR020537">
    <property type="entry name" value="ATP_synth_F0_csu_DDCD_BS"/>
</dbReference>
<evidence type="ECO:0000256" key="14">
    <source>
        <dbReference type="ARBA" id="ARBA00033111"/>
    </source>
</evidence>
<dbReference type="GO" id="GO:0008289">
    <property type="term" value="F:lipid binding"/>
    <property type="evidence" value="ECO:0007669"/>
    <property type="project" value="UniProtKB-KW"/>
</dbReference>
<evidence type="ECO:0000256" key="9">
    <source>
        <dbReference type="ARBA" id="ARBA00023065"/>
    </source>
</evidence>
<dbReference type="PANTHER" id="PTHR10031">
    <property type="entry name" value="ATP SYNTHASE LIPID-BINDING PROTEIN, MITOCHONDRIAL"/>
    <property type="match status" value="1"/>
</dbReference>
<evidence type="ECO:0000256" key="4">
    <source>
        <dbReference type="ARBA" id="ARBA00022481"/>
    </source>
</evidence>
<name>A0A8C5CPP4_GADMO</name>
<dbReference type="AlphaFoldDB" id="A0A8C5CPP4"/>
<reference evidence="17" key="1">
    <citation type="submission" date="2025-08" db="UniProtKB">
        <authorList>
            <consortium name="Ensembl"/>
        </authorList>
    </citation>
    <scope>IDENTIFICATION</scope>
</reference>
<keyword evidence="6 15" id="KW-0812">Transmembrane</keyword>
<dbReference type="GO" id="GO:0045259">
    <property type="term" value="C:proton-transporting ATP synthase complex"/>
    <property type="evidence" value="ECO:0007669"/>
    <property type="project" value="UniProtKB-KW"/>
</dbReference>
<dbReference type="PROSITE" id="PS00605">
    <property type="entry name" value="ATPASE_C"/>
    <property type="match status" value="1"/>
</dbReference>
<evidence type="ECO:0000256" key="13">
    <source>
        <dbReference type="ARBA" id="ARBA00032304"/>
    </source>
</evidence>
<evidence type="ECO:0000256" key="1">
    <source>
        <dbReference type="ARBA" id="ARBA00004141"/>
    </source>
</evidence>
<keyword evidence="7 15" id="KW-0375">Hydrogen ion transport</keyword>
<dbReference type="Proteomes" id="UP000694546">
    <property type="component" value="Chromosome 20"/>
</dbReference>
<dbReference type="GO" id="GO:0031966">
    <property type="term" value="C:mitochondrial membrane"/>
    <property type="evidence" value="ECO:0007669"/>
    <property type="project" value="UniProtKB-SubCell"/>
</dbReference>
<keyword evidence="9 15" id="KW-0406">Ion transport</keyword>
<dbReference type="PANTHER" id="PTHR10031:SF0">
    <property type="entry name" value="ATPASE PROTEIN 9"/>
    <property type="match status" value="1"/>
</dbReference>
<keyword evidence="8 15" id="KW-1133">Transmembrane helix</keyword>
<dbReference type="HAMAP" id="MF_01396">
    <property type="entry name" value="ATP_synth_c_bact"/>
    <property type="match status" value="1"/>
</dbReference>
<keyword evidence="10 15" id="KW-0446">Lipid-binding</keyword>
<dbReference type="CTD" id="394151"/>
<dbReference type="OMA" id="RCTQFIS"/>
<keyword evidence="11 15" id="KW-0472">Membrane</keyword>
<dbReference type="GeneTree" id="ENSGT00940000154298"/>
<evidence type="ECO:0000313" key="18">
    <source>
        <dbReference type="Proteomes" id="UP000694546"/>
    </source>
</evidence>
<dbReference type="Gene3D" id="1.20.20.10">
    <property type="entry name" value="F1F0 ATP synthase subunit C"/>
    <property type="match status" value="1"/>
</dbReference>
<feature type="transmembrane region" description="Helical" evidence="15">
    <location>
        <begin position="84"/>
        <end position="110"/>
    </location>
</feature>
<dbReference type="SUPFAM" id="SSF81333">
    <property type="entry name" value="F1F0 ATP synthase subunit C"/>
    <property type="match status" value="1"/>
</dbReference>
<evidence type="ECO:0000256" key="2">
    <source>
        <dbReference type="ARBA" id="ARBA00006704"/>
    </source>
</evidence>
<feature type="transmembrane region" description="Helical" evidence="15">
    <location>
        <begin position="122"/>
        <end position="150"/>
    </location>
</feature>
<dbReference type="Ensembl" id="ENSGMOT00000051376.1">
    <property type="protein sequence ID" value="ENSGMOP00000063797.1"/>
    <property type="gene ID" value="ENSGMOG00000004380.2"/>
</dbReference>
<evidence type="ECO:0000256" key="12">
    <source>
        <dbReference type="ARBA" id="ARBA00029852"/>
    </source>
</evidence>
<evidence type="ECO:0000313" key="17">
    <source>
        <dbReference type="Ensembl" id="ENSGMOP00000063797.1"/>
    </source>
</evidence>
<evidence type="ECO:0000256" key="10">
    <source>
        <dbReference type="ARBA" id="ARBA00023121"/>
    </source>
</evidence>
<dbReference type="GO" id="GO:0015986">
    <property type="term" value="P:proton motive force-driven ATP synthesis"/>
    <property type="evidence" value="ECO:0007669"/>
    <property type="project" value="InterPro"/>
</dbReference>
<dbReference type="InterPro" id="IPR038662">
    <property type="entry name" value="ATP_synth_F0_csu_sf"/>
</dbReference>
<dbReference type="GO" id="GO:0015078">
    <property type="term" value="F:proton transmembrane transporter activity"/>
    <property type="evidence" value="ECO:0007669"/>
    <property type="project" value="InterPro"/>
</dbReference>
<protein>
    <recommendedName>
        <fullName evidence="13">ATP synthase lipid-binding protein</fullName>
    </recommendedName>
    <alternativeName>
        <fullName evidence="14">ATPase protein 9</fullName>
    </alternativeName>
    <alternativeName>
        <fullName evidence="12">ATPase subunit c</fullName>
    </alternativeName>
</protein>
<evidence type="ECO:0000256" key="6">
    <source>
        <dbReference type="ARBA" id="ARBA00022692"/>
    </source>
</evidence>
<dbReference type="PRINTS" id="PR00124">
    <property type="entry name" value="ATPASEC"/>
</dbReference>
<evidence type="ECO:0000256" key="5">
    <source>
        <dbReference type="ARBA" id="ARBA00022547"/>
    </source>
</evidence>
<dbReference type="Pfam" id="PF00137">
    <property type="entry name" value="ATP-synt_C"/>
    <property type="match status" value="1"/>
</dbReference>
<comment type="similarity">
    <text evidence="2 15">Belongs to the ATPase C chain family.</text>
</comment>
<gene>
    <name evidence="17" type="primary">ATP5MC3</name>
</gene>
<keyword evidence="4" id="KW-0488">Methylation</keyword>
<dbReference type="InterPro" id="IPR035921">
    <property type="entry name" value="F/V-ATP_Csub_sf"/>
</dbReference>
<keyword evidence="3 15" id="KW-0813">Transport</keyword>
<evidence type="ECO:0000256" key="8">
    <source>
        <dbReference type="ARBA" id="ARBA00022989"/>
    </source>
</evidence>
<evidence type="ECO:0000259" key="16">
    <source>
        <dbReference type="Pfam" id="PF00137"/>
    </source>
</evidence>
<proteinExistence type="inferred from homology"/>
<evidence type="ECO:0000256" key="7">
    <source>
        <dbReference type="ARBA" id="ARBA00022781"/>
    </source>
</evidence>
<dbReference type="InterPro" id="IPR000454">
    <property type="entry name" value="ATP_synth_F0_csu"/>
</dbReference>
<evidence type="ECO:0000256" key="3">
    <source>
        <dbReference type="ARBA" id="ARBA00022448"/>
    </source>
</evidence>